<dbReference type="Gene3D" id="3.30.310.10">
    <property type="entry name" value="TATA-Binding Protein"/>
    <property type="match status" value="1"/>
</dbReference>
<dbReference type="EMBL" id="FR872582">
    <property type="protein sequence ID" value="CCB89026.1"/>
    <property type="molecule type" value="Genomic_DNA"/>
</dbReference>
<evidence type="ECO:0000256" key="6">
    <source>
        <dbReference type="ARBA" id="ARBA00012180"/>
    </source>
</evidence>
<reference evidence="17 18" key="1">
    <citation type="journal article" date="2011" name="Mol. Biol. Evol.">
        <title>Unity in variety--the pan-genome of the Chlamydiae.</title>
        <authorList>
            <person name="Collingro A."/>
            <person name="Tischler P."/>
            <person name="Weinmaier T."/>
            <person name="Penz T."/>
            <person name="Heinz E."/>
            <person name="Brunham R.C."/>
            <person name="Read T.D."/>
            <person name="Bavoil P.M."/>
            <person name="Sachse K."/>
            <person name="Kahane S."/>
            <person name="Friedman M.G."/>
            <person name="Rattei T."/>
            <person name="Myers G.S."/>
            <person name="Horn M."/>
        </authorList>
    </citation>
    <scope>NUCLEOTIDE SEQUENCE [LARGE SCALE GENOMIC DNA]</scope>
    <source>
        <strain evidence="18">ATCC VR-1471 / Z</strain>
    </source>
</reference>
<comment type="function">
    <text evidence="3 14">Endonuclease that specifically degrades the RNA of RNA-DNA hybrids.</text>
</comment>
<dbReference type="Proteomes" id="UP000000496">
    <property type="component" value="Chromosome gsn.131"/>
</dbReference>
<dbReference type="GO" id="GO:0043137">
    <property type="term" value="P:DNA replication, removal of RNA primer"/>
    <property type="evidence" value="ECO:0007669"/>
    <property type="project" value="TreeGrafter"/>
</dbReference>
<dbReference type="InterPro" id="IPR024567">
    <property type="entry name" value="RNase_HII/HIII_dom"/>
</dbReference>
<sequence>MNKPACFVAQVDLSLAFKLEEDLKNQGFEVSKPQYTLFQAKKKGISCTLYESGKLTVQGKDKDDFISFYLEPEILGSLTYSYPDVNQDKTPHIGVDEAGKGDVFGPLCIGAVFADEEGISELSKLGVRDSKRMTDPTILKLAEQIRKKFSYALVKIFPQKYNELYDKFHNLNSLLGWGHATAIEDVLKKSPCQKVTIDKFASEHVVASALQRKGIEVELTQRHKGEEDIVVAAASIIARAAFVEGIEKLSEEFQLQLPKGASPAVIQAGRQFVAKHGRALLPRIAKMHFKTLEEIQAIH</sequence>
<dbReference type="GO" id="GO:0004523">
    <property type="term" value="F:RNA-DNA hybrid ribonuclease activity"/>
    <property type="evidence" value="ECO:0007669"/>
    <property type="project" value="UniProtKB-UniRule"/>
</dbReference>
<evidence type="ECO:0000259" key="16">
    <source>
        <dbReference type="PROSITE" id="PS51975"/>
    </source>
</evidence>
<dbReference type="GO" id="GO:0005737">
    <property type="term" value="C:cytoplasm"/>
    <property type="evidence" value="ECO:0007669"/>
    <property type="project" value="UniProtKB-SubCell"/>
</dbReference>
<dbReference type="RefSeq" id="WP_013943493.1">
    <property type="nucleotide sequence ID" value="NC_015713.1"/>
</dbReference>
<dbReference type="InterPro" id="IPR024568">
    <property type="entry name" value="RNase_HIII_N"/>
</dbReference>
<gene>
    <name evidence="14 17" type="primary">rnhC</name>
    <name evidence="17" type="ordered locus">SNE_A11490</name>
</gene>
<comment type="cofactor">
    <cofactor evidence="14 15">
        <name>Mn(2+)</name>
        <dbReference type="ChEBI" id="CHEBI:29035"/>
    </cofactor>
    <cofactor evidence="14 15">
        <name>Mg(2+)</name>
        <dbReference type="ChEBI" id="CHEBI:18420"/>
    </cofactor>
    <text evidence="14 15">Manganese or magnesium. Binds 1 divalent metal ion per monomer in the absence of substrate. May bind a second metal ion after substrate binding.</text>
</comment>
<organism evidence="17 18">
    <name type="scientific">Simkania negevensis (strain ATCC VR-1471 / DSM 27360 / Z)</name>
    <dbReference type="NCBI Taxonomy" id="331113"/>
    <lineage>
        <taxon>Bacteria</taxon>
        <taxon>Pseudomonadati</taxon>
        <taxon>Chlamydiota</taxon>
        <taxon>Chlamydiia</taxon>
        <taxon>Parachlamydiales</taxon>
        <taxon>Simkaniaceae</taxon>
        <taxon>Simkania</taxon>
    </lineage>
</organism>
<dbReference type="eggNOG" id="COG1039">
    <property type="taxonomic scope" value="Bacteria"/>
</dbReference>
<keyword evidence="10 14" id="KW-0479">Metal-binding</keyword>
<dbReference type="Pfam" id="PF11858">
    <property type="entry name" value="DUF3378"/>
    <property type="match status" value="1"/>
</dbReference>
<evidence type="ECO:0000256" key="14">
    <source>
        <dbReference type="HAMAP-Rule" id="MF_00053"/>
    </source>
</evidence>
<keyword evidence="18" id="KW-1185">Reference proteome</keyword>
<dbReference type="PANTHER" id="PTHR10954:SF23">
    <property type="entry name" value="RIBONUCLEASE"/>
    <property type="match status" value="1"/>
</dbReference>
<protein>
    <recommendedName>
        <fullName evidence="7 14">Ribonuclease HIII</fullName>
        <shortName evidence="14">RNase HIII</shortName>
        <ecNumber evidence="6 14">3.1.26.4</ecNumber>
    </recommendedName>
</protein>
<dbReference type="Gene3D" id="3.30.420.10">
    <property type="entry name" value="Ribonuclease H-like superfamily/Ribonuclease H"/>
    <property type="match status" value="1"/>
</dbReference>
<evidence type="ECO:0000256" key="4">
    <source>
        <dbReference type="ARBA" id="ARBA00004496"/>
    </source>
</evidence>
<dbReference type="GO" id="GO:0000287">
    <property type="term" value="F:magnesium ion binding"/>
    <property type="evidence" value="ECO:0007669"/>
    <property type="project" value="UniProtKB-UniRule"/>
</dbReference>
<dbReference type="STRING" id="331113.SNE_A11490"/>
<evidence type="ECO:0000256" key="8">
    <source>
        <dbReference type="ARBA" id="ARBA00022490"/>
    </source>
</evidence>
<evidence type="ECO:0000313" key="18">
    <source>
        <dbReference type="Proteomes" id="UP000000496"/>
    </source>
</evidence>
<evidence type="ECO:0000256" key="12">
    <source>
        <dbReference type="ARBA" id="ARBA00022801"/>
    </source>
</evidence>
<evidence type="ECO:0000313" key="17">
    <source>
        <dbReference type="EMBL" id="CCB89026.1"/>
    </source>
</evidence>
<evidence type="ECO:0000256" key="10">
    <source>
        <dbReference type="ARBA" id="ARBA00022723"/>
    </source>
</evidence>
<dbReference type="GO" id="GO:0032299">
    <property type="term" value="C:ribonuclease H2 complex"/>
    <property type="evidence" value="ECO:0007669"/>
    <property type="project" value="TreeGrafter"/>
</dbReference>
<feature type="domain" description="RNase H type-2" evidence="16">
    <location>
        <begin position="90"/>
        <end position="299"/>
    </location>
</feature>
<comment type="similarity">
    <text evidence="5 14">Belongs to the RNase HII family. RnhC subfamily.</text>
</comment>
<dbReference type="HOGENOM" id="CLU_059546_0_0_0"/>
<dbReference type="CDD" id="cd14796">
    <property type="entry name" value="RNAse_HIII_N"/>
    <property type="match status" value="1"/>
</dbReference>
<dbReference type="PROSITE" id="PS51975">
    <property type="entry name" value="RNASE_H_2"/>
    <property type="match status" value="1"/>
</dbReference>
<evidence type="ECO:0000256" key="1">
    <source>
        <dbReference type="ARBA" id="ARBA00000077"/>
    </source>
</evidence>
<keyword evidence="12 14" id="KW-0378">Hydrolase</keyword>
<dbReference type="InterPro" id="IPR036397">
    <property type="entry name" value="RNaseH_sf"/>
</dbReference>
<dbReference type="HAMAP" id="MF_00053">
    <property type="entry name" value="RNase_HIII"/>
    <property type="match status" value="1"/>
</dbReference>
<keyword evidence="13 14" id="KW-0460">Magnesium</keyword>
<dbReference type="GO" id="GO:0003723">
    <property type="term" value="F:RNA binding"/>
    <property type="evidence" value="ECO:0007669"/>
    <property type="project" value="UniProtKB-UniRule"/>
</dbReference>
<dbReference type="CDD" id="cd06590">
    <property type="entry name" value="RNase_HII_bacteria_HIII_like"/>
    <property type="match status" value="1"/>
</dbReference>
<evidence type="ECO:0000256" key="15">
    <source>
        <dbReference type="PROSITE-ProRule" id="PRU01319"/>
    </source>
</evidence>
<dbReference type="InterPro" id="IPR004641">
    <property type="entry name" value="RNase_HIII"/>
</dbReference>
<proteinExistence type="inferred from homology"/>
<dbReference type="PANTHER" id="PTHR10954">
    <property type="entry name" value="RIBONUCLEASE H2 SUBUNIT A"/>
    <property type="match status" value="1"/>
</dbReference>
<evidence type="ECO:0000256" key="2">
    <source>
        <dbReference type="ARBA" id="ARBA00001946"/>
    </source>
</evidence>
<comment type="subcellular location">
    <subcellularLocation>
        <location evidence="4 14">Cytoplasm</location>
    </subcellularLocation>
</comment>
<dbReference type="GO" id="GO:0006298">
    <property type="term" value="P:mismatch repair"/>
    <property type="evidence" value="ECO:0007669"/>
    <property type="project" value="TreeGrafter"/>
</dbReference>
<dbReference type="NCBIfam" id="TIGR00716">
    <property type="entry name" value="rnhC"/>
    <property type="match status" value="1"/>
</dbReference>
<dbReference type="Pfam" id="PF01351">
    <property type="entry name" value="RNase_HII"/>
    <property type="match status" value="1"/>
</dbReference>
<keyword evidence="8 14" id="KW-0963">Cytoplasm</keyword>
<dbReference type="AlphaFoldDB" id="F8L8A3"/>
<keyword evidence="11 14" id="KW-0255">Endonuclease</keyword>
<dbReference type="InterPro" id="IPR012337">
    <property type="entry name" value="RNaseH-like_sf"/>
</dbReference>
<evidence type="ECO:0000256" key="11">
    <source>
        <dbReference type="ARBA" id="ARBA00022759"/>
    </source>
</evidence>
<evidence type="ECO:0000256" key="5">
    <source>
        <dbReference type="ARBA" id="ARBA00008378"/>
    </source>
</evidence>
<dbReference type="OrthoDB" id="9777935at2"/>
<comment type="cofactor">
    <cofactor evidence="2">
        <name>Mg(2+)</name>
        <dbReference type="ChEBI" id="CHEBI:18420"/>
    </cofactor>
</comment>
<dbReference type="KEGG" id="sng:SNE_A11490"/>
<dbReference type="PIRSF" id="PIRSF037748">
    <property type="entry name" value="RnhC"/>
    <property type="match status" value="1"/>
</dbReference>
<dbReference type="InterPro" id="IPR012295">
    <property type="entry name" value="TBP_dom_sf"/>
</dbReference>
<feature type="binding site" evidence="14 15">
    <location>
        <position position="198"/>
    </location>
    <ligand>
        <name>a divalent metal cation</name>
        <dbReference type="ChEBI" id="CHEBI:60240"/>
    </ligand>
</feature>
<evidence type="ECO:0000256" key="13">
    <source>
        <dbReference type="ARBA" id="ARBA00022842"/>
    </source>
</evidence>
<feature type="binding site" evidence="14 15">
    <location>
        <position position="96"/>
    </location>
    <ligand>
        <name>a divalent metal cation</name>
        <dbReference type="ChEBI" id="CHEBI:60240"/>
    </ligand>
</feature>
<accession>F8L8A3</accession>
<comment type="catalytic activity">
    <reaction evidence="1 14 15">
        <text>Endonucleolytic cleavage to 5'-phosphomonoester.</text>
        <dbReference type="EC" id="3.1.26.4"/>
    </reaction>
</comment>
<evidence type="ECO:0000256" key="9">
    <source>
        <dbReference type="ARBA" id="ARBA00022722"/>
    </source>
</evidence>
<dbReference type="EC" id="3.1.26.4" evidence="6 14"/>
<feature type="binding site" evidence="14 15">
    <location>
        <position position="97"/>
    </location>
    <ligand>
        <name>a divalent metal cation</name>
        <dbReference type="ChEBI" id="CHEBI:60240"/>
    </ligand>
</feature>
<keyword evidence="9 14" id="KW-0540">Nuclease</keyword>
<dbReference type="InterPro" id="IPR001352">
    <property type="entry name" value="RNase_HII/HIII"/>
</dbReference>
<name>F8L8A3_SIMNZ</name>
<evidence type="ECO:0000256" key="3">
    <source>
        <dbReference type="ARBA" id="ARBA00004065"/>
    </source>
</evidence>
<dbReference type="SUPFAM" id="SSF53098">
    <property type="entry name" value="Ribonuclease H-like"/>
    <property type="match status" value="1"/>
</dbReference>
<evidence type="ECO:0000256" key="7">
    <source>
        <dbReference type="ARBA" id="ARBA00021407"/>
    </source>
</evidence>